<dbReference type="InterPro" id="IPR027417">
    <property type="entry name" value="P-loop_NTPase"/>
</dbReference>
<dbReference type="CDD" id="cd19500">
    <property type="entry name" value="RecA-like_Lon"/>
    <property type="match status" value="1"/>
</dbReference>
<dbReference type="GO" id="GO:0004252">
    <property type="term" value="F:serine-type endopeptidase activity"/>
    <property type="evidence" value="ECO:0007669"/>
    <property type="project" value="UniProtKB-UniRule"/>
</dbReference>
<dbReference type="NCBIfam" id="TIGR00763">
    <property type="entry name" value="lon"/>
    <property type="match status" value="1"/>
</dbReference>
<dbReference type="Pfam" id="PF00004">
    <property type="entry name" value="AAA"/>
    <property type="match status" value="1"/>
</dbReference>
<comment type="similarity">
    <text evidence="9 12 13">Belongs to the peptidase S16 family.</text>
</comment>
<comment type="catalytic activity">
    <reaction evidence="9 12">
        <text>Hydrolysis of proteins in presence of ATP.</text>
        <dbReference type="EC" id="3.4.21.53"/>
    </reaction>
</comment>
<evidence type="ECO:0000256" key="12">
    <source>
        <dbReference type="PROSITE-ProRule" id="PRU01122"/>
    </source>
</evidence>
<dbReference type="SMART" id="SM00464">
    <property type="entry name" value="LON"/>
    <property type="match status" value="1"/>
</dbReference>
<evidence type="ECO:0000256" key="5">
    <source>
        <dbReference type="ARBA" id="ARBA00022801"/>
    </source>
</evidence>
<evidence type="ECO:0000256" key="1">
    <source>
        <dbReference type="ARBA" id="ARBA00004496"/>
    </source>
</evidence>
<dbReference type="InterPro" id="IPR020568">
    <property type="entry name" value="Ribosomal_Su5_D2-typ_SF"/>
</dbReference>
<keyword evidence="2 9" id="KW-0963">Cytoplasm</keyword>
<dbReference type="InterPro" id="IPR003959">
    <property type="entry name" value="ATPase_AAA_core"/>
</dbReference>
<organism evidence="16 17">
    <name type="scientific">Calditerrivibrio nitroreducens (strain DSM 19672 / NBRC 101217 / Yu37-1)</name>
    <dbReference type="NCBI Taxonomy" id="768670"/>
    <lineage>
        <taxon>Bacteria</taxon>
        <taxon>Pseudomonadati</taxon>
        <taxon>Deferribacterota</taxon>
        <taxon>Deferribacteres</taxon>
        <taxon>Deferribacterales</taxon>
        <taxon>Calditerrivibrionaceae</taxon>
    </lineage>
</organism>
<evidence type="ECO:0000313" key="16">
    <source>
        <dbReference type="EMBL" id="ADR18950.1"/>
    </source>
</evidence>
<dbReference type="Gene3D" id="1.10.8.60">
    <property type="match status" value="1"/>
</dbReference>
<dbReference type="Gene3D" id="1.20.5.5270">
    <property type="match status" value="1"/>
</dbReference>
<evidence type="ECO:0000256" key="13">
    <source>
        <dbReference type="RuleBase" id="RU000591"/>
    </source>
</evidence>
<keyword evidence="3 9" id="KW-0645">Protease</keyword>
<evidence type="ECO:0000256" key="6">
    <source>
        <dbReference type="ARBA" id="ARBA00022825"/>
    </source>
</evidence>
<comment type="induction">
    <text evidence="9">By heat shock.</text>
</comment>
<evidence type="ECO:0000256" key="10">
    <source>
        <dbReference type="PIRSR" id="PIRSR001174-1"/>
    </source>
</evidence>
<feature type="active site" evidence="9 10">
    <location>
        <position position="674"/>
    </location>
</feature>
<evidence type="ECO:0000256" key="8">
    <source>
        <dbReference type="ARBA" id="ARBA00023016"/>
    </source>
</evidence>
<comment type="subunit">
    <text evidence="9">Homohexamer. Organized in a ring with a central cavity.</text>
</comment>
<evidence type="ECO:0000256" key="9">
    <source>
        <dbReference type="HAMAP-Rule" id="MF_01973"/>
    </source>
</evidence>
<evidence type="ECO:0000256" key="7">
    <source>
        <dbReference type="ARBA" id="ARBA00022840"/>
    </source>
</evidence>
<dbReference type="PRINTS" id="PR00830">
    <property type="entry name" value="ENDOLAPTASE"/>
</dbReference>
<dbReference type="Proteomes" id="UP000007039">
    <property type="component" value="Chromosome"/>
</dbReference>
<dbReference type="HAMAP" id="MF_01973">
    <property type="entry name" value="lon_bact"/>
    <property type="match status" value="1"/>
</dbReference>
<dbReference type="Gene3D" id="3.30.230.10">
    <property type="match status" value="1"/>
</dbReference>
<dbReference type="InterPro" id="IPR004815">
    <property type="entry name" value="Lon_bac/euk-typ"/>
</dbReference>
<dbReference type="Pfam" id="PF05362">
    <property type="entry name" value="Lon_C"/>
    <property type="match status" value="1"/>
</dbReference>
<dbReference type="PROSITE" id="PS01046">
    <property type="entry name" value="LON_SER"/>
    <property type="match status" value="1"/>
</dbReference>
<keyword evidence="7 9" id="KW-0067">ATP-binding</keyword>
<evidence type="ECO:0000256" key="3">
    <source>
        <dbReference type="ARBA" id="ARBA00022670"/>
    </source>
</evidence>
<gene>
    <name evidence="9" type="primary">lon</name>
    <name evidence="16" type="ordered locus">Calni_1039</name>
</gene>
<keyword evidence="17" id="KW-1185">Reference proteome</keyword>
<dbReference type="SUPFAM" id="SSF52540">
    <property type="entry name" value="P-loop containing nucleoside triphosphate hydrolases"/>
    <property type="match status" value="1"/>
</dbReference>
<protein>
    <recommendedName>
        <fullName evidence="9">Lon protease</fullName>
        <ecNumber evidence="9">3.4.21.53</ecNumber>
    </recommendedName>
    <alternativeName>
        <fullName evidence="9">ATP-dependent protease La</fullName>
    </alternativeName>
</protein>
<sequence precursor="true">MPDIRQYPLIPLREAVLLPYTVNAVYIGREKSINAFKIAEDSSHNVFISLQKNSEIENPTFEDIYHVGVIAKVLQLLRLQDGSYKVLLEGIKRGRIINFINTKDALFVEVEEVEDSYSENKLFHYMVESLLDTFKKFVKTTNRVPPELYKAILGLEDIKKQVYTITIHCFTKLEDVQEILEAETIESKIEKIIEHLQLEIELFKLDEKIKAQVKNQMLKNQKEYFLNEQLKVINKELGRDEDYYAEYNELESKIKNSLMPQPIKDKALKELKKLRSMPVVSAESTVSRNYLDWLVSIPWGVYTDDKNDLDEAEKILNRDHFGLEKVKERIIEFLAVKQLANDLKGPIICFVGPPGVGKTSLAKSIAESLGRRFVRVSLGGLRDEAEIRGHRRTYIGALPGKIVQGIKKAGSMNPVFLLDEIDKLSSDFRGDPASALLEALDPEQNINFVDHYLEVELDLSKVFFITTANRLDTIPHPLRDRMEVINLSGYTELEKLHIAKDFIIPKQLKIHNAQGKIKITDGAILDVIRHYTKEAGVRNLEREIASIIRKGIREILRKKIEIIHINQKIVEKYLGPHKYLFDTAKKNKEIGVSTGLAWTPYGGDILQIEVALLPGNGKLIITGHLGDVMKESVNIALSVAKSRSDKYQIPSYKFKEYDIHIHVPEGAVPKDGPSAGITITIALLSIFSGIPVDNSYAMTGEIILRGKILPVGGIKEKVLAAVRSGISKIILPFENKKDLTEIPKEVMNKIQVYFVEDIDQVADLTLKK</sequence>
<evidence type="ECO:0000256" key="11">
    <source>
        <dbReference type="PIRSR" id="PIRSR001174-2"/>
    </source>
</evidence>
<dbReference type="AlphaFoldDB" id="E4TI20"/>
<dbReference type="InterPro" id="IPR014721">
    <property type="entry name" value="Ribsml_uS5_D2-typ_fold_subgr"/>
</dbReference>
<dbReference type="FunFam" id="1.20.5.5270:FF:000002">
    <property type="entry name" value="Lon protease homolog"/>
    <property type="match status" value="1"/>
</dbReference>
<name>E4TI20_CALNY</name>
<dbReference type="Pfam" id="PF22667">
    <property type="entry name" value="Lon_lid"/>
    <property type="match status" value="1"/>
</dbReference>
<dbReference type="PROSITE" id="PS51787">
    <property type="entry name" value="LON_N"/>
    <property type="match status" value="1"/>
</dbReference>
<dbReference type="SMART" id="SM00382">
    <property type="entry name" value="AAA"/>
    <property type="match status" value="1"/>
</dbReference>
<keyword evidence="5 9" id="KW-0378">Hydrolase</keyword>
<dbReference type="InterPro" id="IPR003593">
    <property type="entry name" value="AAA+_ATPase"/>
</dbReference>
<dbReference type="PIRSF" id="PIRSF001174">
    <property type="entry name" value="Lon_proteas"/>
    <property type="match status" value="1"/>
</dbReference>
<dbReference type="RefSeq" id="WP_013451163.1">
    <property type="nucleotide sequence ID" value="NC_014758.1"/>
</dbReference>
<dbReference type="OrthoDB" id="9803599at2"/>
<accession>E4TI20</accession>
<dbReference type="PANTHER" id="PTHR10046">
    <property type="entry name" value="ATP DEPENDENT LON PROTEASE FAMILY MEMBER"/>
    <property type="match status" value="1"/>
</dbReference>
<evidence type="ECO:0000313" key="17">
    <source>
        <dbReference type="Proteomes" id="UP000007039"/>
    </source>
</evidence>
<evidence type="ECO:0000259" key="15">
    <source>
        <dbReference type="PROSITE" id="PS51787"/>
    </source>
</evidence>
<dbReference type="InterPro" id="IPR027065">
    <property type="entry name" value="Lon_Prtase"/>
</dbReference>
<dbReference type="InterPro" id="IPR054594">
    <property type="entry name" value="Lon_lid"/>
</dbReference>
<dbReference type="GO" id="GO:0006515">
    <property type="term" value="P:protein quality control for misfolded or incompletely synthesized proteins"/>
    <property type="evidence" value="ECO:0007669"/>
    <property type="project" value="UniProtKB-UniRule"/>
</dbReference>
<keyword evidence="4 9" id="KW-0547">Nucleotide-binding</keyword>
<dbReference type="GO" id="GO:0043565">
    <property type="term" value="F:sequence-specific DNA binding"/>
    <property type="evidence" value="ECO:0007669"/>
    <property type="project" value="UniProtKB-UniRule"/>
</dbReference>
<dbReference type="SUPFAM" id="SSF54211">
    <property type="entry name" value="Ribosomal protein S5 domain 2-like"/>
    <property type="match status" value="1"/>
</dbReference>
<dbReference type="MEROPS" id="S16.001"/>
<keyword evidence="8 9" id="KW-0346">Stress response</keyword>
<feature type="binding site" evidence="9 11">
    <location>
        <begin position="352"/>
        <end position="359"/>
    </location>
    <ligand>
        <name>ATP</name>
        <dbReference type="ChEBI" id="CHEBI:30616"/>
    </ligand>
</feature>
<dbReference type="GO" id="GO:0034605">
    <property type="term" value="P:cellular response to heat"/>
    <property type="evidence" value="ECO:0007669"/>
    <property type="project" value="UniProtKB-UniRule"/>
</dbReference>
<feature type="domain" description="Lon proteolytic" evidence="14">
    <location>
        <begin position="587"/>
        <end position="768"/>
    </location>
</feature>
<dbReference type="GO" id="GO:0005524">
    <property type="term" value="F:ATP binding"/>
    <property type="evidence" value="ECO:0007669"/>
    <property type="project" value="UniProtKB-UniRule"/>
</dbReference>
<proteinExistence type="evidence at transcript level"/>
<dbReference type="EC" id="3.4.21.53" evidence="9"/>
<dbReference type="InterPro" id="IPR015947">
    <property type="entry name" value="PUA-like_sf"/>
</dbReference>
<dbReference type="KEGG" id="cni:Calni_1039"/>
<evidence type="ECO:0000256" key="4">
    <source>
        <dbReference type="ARBA" id="ARBA00022741"/>
    </source>
</evidence>
<dbReference type="PROSITE" id="PS51786">
    <property type="entry name" value="LON_PROTEOLYTIC"/>
    <property type="match status" value="1"/>
</dbReference>
<comment type="function">
    <text evidence="9">ATP-dependent serine protease that mediates the selective degradation of mutant and abnormal proteins as well as certain short-lived regulatory proteins. Required for cellular homeostasis and for survival from DNA damage and developmental changes induced by stress. Degrades polypeptides processively to yield small peptide fragments that are 5 to 10 amino acids long. Binds to DNA in a double-stranded, site-specific manner.</text>
</comment>
<feature type="active site" evidence="9 10">
    <location>
        <position position="717"/>
    </location>
</feature>
<evidence type="ECO:0000256" key="2">
    <source>
        <dbReference type="ARBA" id="ARBA00022490"/>
    </source>
</evidence>
<dbReference type="STRING" id="768670.Calni_1039"/>
<dbReference type="Gene3D" id="1.20.58.1480">
    <property type="match status" value="1"/>
</dbReference>
<evidence type="ECO:0000259" key="14">
    <source>
        <dbReference type="PROSITE" id="PS51786"/>
    </source>
</evidence>
<keyword evidence="6 9" id="KW-0720">Serine protease</keyword>
<dbReference type="FunFam" id="3.40.50.300:FF:000382">
    <property type="entry name" value="Lon protease homolog 2, peroxisomal"/>
    <property type="match status" value="1"/>
</dbReference>
<dbReference type="InterPro" id="IPR003111">
    <property type="entry name" value="Lon_prtase_N"/>
</dbReference>
<feature type="domain" description="Lon N-terminal" evidence="15">
    <location>
        <begin position="7"/>
        <end position="200"/>
    </location>
</feature>
<dbReference type="GO" id="GO:0016887">
    <property type="term" value="F:ATP hydrolysis activity"/>
    <property type="evidence" value="ECO:0007669"/>
    <property type="project" value="UniProtKB-UniRule"/>
</dbReference>
<dbReference type="InterPro" id="IPR008268">
    <property type="entry name" value="Peptidase_S16_AS"/>
</dbReference>
<dbReference type="Gene3D" id="2.30.130.40">
    <property type="entry name" value="LON domain-like"/>
    <property type="match status" value="1"/>
</dbReference>
<dbReference type="InterPro" id="IPR027543">
    <property type="entry name" value="Lon_bac"/>
</dbReference>
<dbReference type="Gene3D" id="3.40.50.300">
    <property type="entry name" value="P-loop containing nucleotide triphosphate hydrolases"/>
    <property type="match status" value="1"/>
</dbReference>
<dbReference type="eggNOG" id="COG0466">
    <property type="taxonomic scope" value="Bacteria"/>
</dbReference>
<dbReference type="EMBL" id="CP002347">
    <property type="protein sequence ID" value="ADR18950.1"/>
    <property type="molecule type" value="Genomic_DNA"/>
</dbReference>
<dbReference type="HOGENOM" id="CLU_004109_4_3_0"/>
<dbReference type="InterPro" id="IPR046336">
    <property type="entry name" value="Lon_prtase_N_sf"/>
</dbReference>
<comment type="subcellular location">
    <subcellularLocation>
        <location evidence="1 9">Cytoplasm</location>
    </subcellularLocation>
</comment>
<dbReference type="GO" id="GO:0004176">
    <property type="term" value="F:ATP-dependent peptidase activity"/>
    <property type="evidence" value="ECO:0007669"/>
    <property type="project" value="UniProtKB-UniRule"/>
</dbReference>
<dbReference type="SUPFAM" id="SSF88697">
    <property type="entry name" value="PUA domain-like"/>
    <property type="match status" value="1"/>
</dbReference>
<dbReference type="GO" id="GO:0005737">
    <property type="term" value="C:cytoplasm"/>
    <property type="evidence" value="ECO:0007669"/>
    <property type="project" value="UniProtKB-SubCell"/>
</dbReference>
<reference evidence="16 17" key="1">
    <citation type="journal article" date="2011" name="Stand. Genomic Sci.">
        <title>Complete genome sequence of Calditerrivibrio nitroreducens type strain (Yu37-1).</title>
        <authorList>
            <person name="Pitluck S."/>
            <person name="Sikorski J."/>
            <person name="Zeytun A."/>
            <person name="Lapidus A."/>
            <person name="Nolan M."/>
            <person name="Lucas S."/>
            <person name="Hammon N."/>
            <person name="Deshpande S."/>
            <person name="Cheng J.F."/>
            <person name="Tapia R."/>
            <person name="Han C."/>
            <person name="Goodwin L."/>
            <person name="Liolios K."/>
            <person name="Pagani I."/>
            <person name="Ivanova N."/>
            <person name="Mavromatis K."/>
            <person name="Pati A."/>
            <person name="Chen A."/>
            <person name="Palaniappan K."/>
            <person name="Hauser L."/>
            <person name="Chang Y.J."/>
            <person name="Jeffries C.D."/>
            <person name="Detter J.C."/>
            <person name="Brambilla E."/>
            <person name="Djao O.D."/>
            <person name="Rohde M."/>
            <person name="Spring S."/>
            <person name="Goker M."/>
            <person name="Woyke T."/>
            <person name="Bristow J."/>
            <person name="Eisen J.A."/>
            <person name="Markowitz V."/>
            <person name="Hugenholtz P."/>
            <person name="Kyrpides N.C."/>
            <person name="Klenk H.P."/>
            <person name="Land M."/>
        </authorList>
    </citation>
    <scope>NUCLEOTIDE SEQUENCE [LARGE SCALE GENOMIC DNA]</scope>
    <source>
        <strain evidence="17">DSM 19672 / NBRC 101217 / Yu37-1</strain>
    </source>
</reference>
<dbReference type="Pfam" id="PF02190">
    <property type="entry name" value="LON_substr_bdg"/>
    <property type="match status" value="1"/>
</dbReference>
<dbReference type="InterPro" id="IPR008269">
    <property type="entry name" value="Lon_proteolytic"/>
</dbReference>